<comment type="caution">
    <text evidence="1">The sequence shown here is derived from an EMBL/GenBank/DDBJ whole genome shotgun (WGS) entry which is preliminary data.</text>
</comment>
<organism evidence="1 2">
    <name type="scientific">Manihot esculenta</name>
    <name type="common">Cassava</name>
    <name type="synonym">Jatropha manihot</name>
    <dbReference type="NCBI Taxonomy" id="3983"/>
    <lineage>
        <taxon>Eukaryota</taxon>
        <taxon>Viridiplantae</taxon>
        <taxon>Streptophyta</taxon>
        <taxon>Embryophyta</taxon>
        <taxon>Tracheophyta</taxon>
        <taxon>Spermatophyta</taxon>
        <taxon>Magnoliopsida</taxon>
        <taxon>eudicotyledons</taxon>
        <taxon>Gunneridae</taxon>
        <taxon>Pentapetalae</taxon>
        <taxon>rosids</taxon>
        <taxon>fabids</taxon>
        <taxon>Malpighiales</taxon>
        <taxon>Euphorbiaceae</taxon>
        <taxon>Crotonoideae</taxon>
        <taxon>Manihoteae</taxon>
        <taxon>Manihot</taxon>
    </lineage>
</organism>
<evidence type="ECO:0000313" key="1">
    <source>
        <dbReference type="EMBL" id="KAG8643199.1"/>
    </source>
</evidence>
<dbReference type="EMBL" id="CM004397">
    <property type="protein sequence ID" value="KAG8643199.1"/>
    <property type="molecule type" value="Genomic_DNA"/>
</dbReference>
<protein>
    <submittedName>
        <fullName evidence="1">Uncharacterized protein</fullName>
    </submittedName>
</protein>
<proteinExistence type="predicted"/>
<reference evidence="2" key="1">
    <citation type="journal article" date="2016" name="Nat. Biotechnol.">
        <title>Sequencing wild and cultivated cassava and related species reveals extensive interspecific hybridization and genetic diversity.</title>
        <authorList>
            <person name="Bredeson J.V."/>
            <person name="Lyons J.B."/>
            <person name="Prochnik S.E."/>
            <person name="Wu G.A."/>
            <person name="Ha C.M."/>
            <person name="Edsinger-Gonzales E."/>
            <person name="Grimwood J."/>
            <person name="Schmutz J."/>
            <person name="Rabbi I.Y."/>
            <person name="Egesi C."/>
            <person name="Nauluvula P."/>
            <person name="Lebot V."/>
            <person name="Ndunguru J."/>
            <person name="Mkamilo G."/>
            <person name="Bart R.S."/>
            <person name="Setter T.L."/>
            <person name="Gleadow R.M."/>
            <person name="Kulakow P."/>
            <person name="Ferguson M.E."/>
            <person name="Rounsley S."/>
            <person name="Rokhsar D.S."/>
        </authorList>
    </citation>
    <scope>NUCLEOTIDE SEQUENCE [LARGE SCALE GENOMIC DNA]</scope>
    <source>
        <strain evidence="2">cv. AM560-2</strain>
    </source>
</reference>
<evidence type="ECO:0000313" key="2">
    <source>
        <dbReference type="Proteomes" id="UP000091857"/>
    </source>
</evidence>
<keyword evidence="2" id="KW-1185">Reference proteome</keyword>
<dbReference type="Proteomes" id="UP000091857">
    <property type="component" value="Chromosome 11"/>
</dbReference>
<sequence>MEMTRCLLHEKHLPKKLWAETANTVVFLLNRLPTRAVGKKTPYEAWRGVKPDLTNLKIFGCLCFSHVPQVKRDKLDEKAEE</sequence>
<accession>A0ACB7GTX9</accession>
<gene>
    <name evidence="1" type="ORF">MANES_11G016233v8</name>
</gene>
<name>A0ACB7GTX9_MANES</name>